<evidence type="ECO:0008006" key="3">
    <source>
        <dbReference type="Google" id="ProtNLM"/>
    </source>
</evidence>
<dbReference type="AlphaFoldDB" id="A0A2W5TD70"/>
<accession>A0A2W5TD70</accession>
<sequence>MLLVAVLGLRTRKRRHVVTPEVPRVAVPAPECPEKSMSPRPVLAERSQAPVIIDAPDVKVTFDGREVNGFVAAGTHLVEASSPDARSSRFQVRVEAMQPVLIDARVTEGVVTVLLLGARCSTCAVADADINLEYRTSAMGSLGDVARALTTGDWLRAAQSMRAVPMSDRESDEATRLIAVLHAFAGRQSDAEALLAKQDVMRQQVAKRAALLKALAPRQLETAVARWNATTERFQRLTEAFGIDAPAQITALTWAFDGFSTRFLQAYGAHDVIAGEASLHSASKALDETIEELRAMRPDDCEWQRRLVATF</sequence>
<organism evidence="1 2">
    <name type="scientific">Archangium gephyra</name>
    <dbReference type="NCBI Taxonomy" id="48"/>
    <lineage>
        <taxon>Bacteria</taxon>
        <taxon>Pseudomonadati</taxon>
        <taxon>Myxococcota</taxon>
        <taxon>Myxococcia</taxon>
        <taxon>Myxococcales</taxon>
        <taxon>Cystobacterineae</taxon>
        <taxon>Archangiaceae</taxon>
        <taxon>Archangium</taxon>
    </lineage>
</organism>
<dbReference type="Proteomes" id="UP000249061">
    <property type="component" value="Unassembled WGS sequence"/>
</dbReference>
<evidence type="ECO:0000313" key="2">
    <source>
        <dbReference type="Proteomes" id="UP000249061"/>
    </source>
</evidence>
<dbReference type="EMBL" id="QFQP01000021">
    <property type="protein sequence ID" value="PZR09335.1"/>
    <property type="molecule type" value="Genomic_DNA"/>
</dbReference>
<evidence type="ECO:0000313" key="1">
    <source>
        <dbReference type="EMBL" id="PZR09335.1"/>
    </source>
</evidence>
<protein>
    <recommendedName>
        <fullName evidence="3">PEGA domain-containing protein</fullName>
    </recommendedName>
</protein>
<reference evidence="1 2" key="1">
    <citation type="submission" date="2017-08" db="EMBL/GenBank/DDBJ databases">
        <title>Infants hospitalized years apart are colonized by the same room-sourced microbial strains.</title>
        <authorList>
            <person name="Brooks B."/>
            <person name="Olm M.R."/>
            <person name="Firek B.A."/>
            <person name="Baker R."/>
            <person name="Thomas B.C."/>
            <person name="Morowitz M.J."/>
            <person name="Banfield J.F."/>
        </authorList>
    </citation>
    <scope>NUCLEOTIDE SEQUENCE [LARGE SCALE GENOMIC DNA]</scope>
    <source>
        <strain evidence="1">S2_003_000_R2_14</strain>
    </source>
</reference>
<name>A0A2W5TD70_9BACT</name>
<proteinExistence type="predicted"/>
<comment type="caution">
    <text evidence="1">The sequence shown here is derived from an EMBL/GenBank/DDBJ whole genome shotgun (WGS) entry which is preliminary data.</text>
</comment>
<gene>
    <name evidence="1" type="ORF">DI536_22400</name>
</gene>